<dbReference type="Proteomes" id="UP000018208">
    <property type="component" value="Unassembled WGS sequence"/>
</dbReference>
<name>V6LX49_9EUKA</name>
<organism evidence="1">
    <name type="scientific">Spironucleus salmonicida</name>
    <dbReference type="NCBI Taxonomy" id="348837"/>
    <lineage>
        <taxon>Eukaryota</taxon>
        <taxon>Metamonada</taxon>
        <taxon>Diplomonadida</taxon>
        <taxon>Hexamitidae</taxon>
        <taxon>Hexamitinae</taxon>
        <taxon>Spironucleus</taxon>
    </lineage>
</organism>
<evidence type="ECO:0000313" key="3">
    <source>
        <dbReference type="Proteomes" id="UP000018208"/>
    </source>
</evidence>
<dbReference type="EMBL" id="AUWU02000002">
    <property type="protein sequence ID" value="KAH0576194.1"/>
    <property type="molecule type" value="Genomic_DNA"/>
</dbReference>
<gene>
    <name evidence="1" type="ORF">SS50377_14669</name>
    <name evidence="2" type="ORF">SS50377_21755</name>
</gene>
<reference evidence="1 2" key="1">
    <citation type="journal article" date="2014" name="PLoS Genet.">
        <title>The Genome of Spironucleus salmonicida Highlights a Fish Pathogen Adapted to Fluctuating Environments.</title>
        <authorList>
            <person name="Xu F."/>
            <person name="Jerlstrom-Hultqvist J."/>
            <person name="Einarsson E."/>
            <person name="Astvaldsson A."/>
            <person name="Svard S.G."/>
            <person name="Andersson J.O."/>
        </authorList>
    </citation>
    <scope>NUCLEOTIDE SEQUENCE</scope>
    <source>
        <strain evidence="2">ATCC 50377</strain>
    </source>
</reference>
<dbReference type="VEuPathDB" id="GiardiaDB:SS50377_21755"/>
<protein>
    <submittedName>
        <fullName evidence="1">Uncharacterized protein</fullName>
    </submittedName>
</protein>
<sequence length="144" mass="17118">MIMTNSTVPAQGRTRPQIKLTSLKRAYSPLSRPKQSFAQPQRQCNSTITSIYNVSRYNEVNQIFDQLMNKISRKDEEKRKEYNKTFFKQTSILDRQVSTYQTFLKENDIKDIRFGDYDINVNWNDEHDIKYVHNNENEEDNLIG</sequence>
<evidence type="ECO:0000313" key="1">
    <source>
        <dbReference type="EMBL" id="EST45394.1"/>
    </source>
</evidence>
<proteinExistence type="predicted"/>
<accession>V6LX49</accession>
<evidence type="ECO:0000313" key="2">
    <source>
        <dbReference type="EMBL" id="KAH0576194.1"/>
    </source>
</evidence>
<reference evidence="2" key="2">
    <citation type="submission" date="2020-12" db="EMBL/GenBank/DDBJ databases">
        <title>New Spironucleus salmonicida genome in near-complete chromosomes.</title>
        <authorList>
            <person name="Xu F."/>
            <person name="Kurt Z."/>
            <person name="Jimenez-Gonzalez A."/>
            <person name="Astvaldsson A."/>
            <person name="Andersson J.O."/>
            <person name="Svard S.G."/>
        </authorList>
    </citation>
    <scope>NUCLEOTIDE SEQUENCE</scope>
    <source>
        <strain evidence="2">ATCC 50377</strain>
    </source>
</reference>
<dbReference type="AlphaFoldDB" id="V6LX49"/>
<keyword evidence="3" id="KW-1185">Reference proteome</keyword>
<dbReference type="EMBL" id="KI546098">
    <property type="protein sequence ID" value="EST45394.1"/>
    <property type="molecule type" value="Genomic_DNA"/>
</dbReference>